<dbReference type="InterPro" id="IPR023214">
    <property type="entry name" value="HAD_sf"/>
</dbReference>
<accession>A0AAV7MVE4</accession>
<gene>
    <name evidence="2" type="ORF">NDU88_005110</name>
</gene>
<dbReference type="EMBL" id="JANPWB010000013">
    <property type="protein sequence ID" value="KAJ1107721.1"/>
    <property type="molecule type" value="Genomic_DNA"/>
</dbReference>
<evidence type="ECO:0000256" key="1">
    <source>
        <dbReference type="SAM" id="Coils"/>
    </source>
</evidence>
<dbReference type="GO" id="GO:0045332">
    <property type="term" value="P:phospholipid translocation"/>
    <property type="evidence" value="ECO:0007669"/>
    <property type="project" value="TreeGrafter"/>
</dbReference>
<evidence type="ECO:0008006" key="4">
    <source>
        <dbReference type="Google" id="ProtNLM"/>
    </source>
</evidence>
<reference evidence="2" key="1">
    <citation type="journal article" date="2022" name="bioRxiv">
        <title>Sequencing and chromosome-scale assembly of the giantPleurodeles waltlgenome.</title>
        <authorList>
            <person name="Brown T."/>
            <person name="Elewa A."/>
            <person name="Iarovenko S."/>
            <person name="Subramanian E."/>
            <person name="Araus A.J."/>
            <person name="Petzold A."/>
            <person name="Susuki M."/>
            <person name="Suzuki K.-i.T."/>
            <person name="Hayashi T."/>
            <person name="Toyoda A."/>
            <person name="Oliveira C."/>
            <person name="Osipova E."/>
            <person name="Leigh N.D."/>
            <person name="Simon A."/>
            <person name="Yun M.H."/>
        </authorList>
    </citation>
    <scope>NUCLEOTIDE SEQUENCE</scope>
    <source>
        <strain evidence="2">20211129_DDA</strain>
        <tissue evidence="2">Liver</tissue>
    </source>
</reference>
<evidence type="ECO:0000313" key="2">
    <source>
        <dbReference type="EMBL" id="KAJ1107721.1"/>
    </source>
</evidence>
<dbReference type="GO" id="GO:0005886">
    <property type="term" value="C:plasma membrane"/>
    <property type="evidence" value="ECO:0007669"/>
    <property type="project" value="TreeGrafter"/>
</dbReference>
<organism evidence="2 3">
    <name type="scientific">Pleurodeles waltl</name>
    <name type="common">Iberian ribbed newt</name>
    <dbReference type="NCBI Taxonomy" id="8319"/>
    <lineage>
        <taxon>Eukaryota</taxon>
        <taxon>Metazoa</taxon>
        <taxon>Chordata</taxon>
        <taxon>Craniata</taxon>
        <taxon>Vertebrata</taxon>
        <taxon>Euteleostomi</taxon>
        <taxon>Amphibia</taxon>
        <taxon>Batrachia</taxon>
        <taxon>Caudata</taxon>
        <taxon>Salamandroidea</taxon>
        <taxon>Salamandridae</taxon>
        <taxon>Pleurodelinae</taxon>
        <taxon>Pleurodeles</taxon>
    </lineage>
</organism>
<dbReference type="InterPro" id="IPR036412">
    <property type="entry name" value="HAD-like_sf"/>
</dbReference>
<proteinExistence type="predicted"/>
<dbReference type="Pfam" id="PF13246">
    <property type="entry name" value="Cation_ATPase"/>
    <property type="match status" value="1"/>
</dbReference>
<comment type="caution">
    <text evidence="2">The sequence shown here is derived from an EMBL/GenBank/DDBJ whole genome shotgun (WGS) entry which is preliminary data.</text>
</comment>
<dbReference type="GO" id="GO:0005802">
    <property type="term" value="C:trans-Golgi network"/>
    <property type="evidence" value="ECO:0007669"/>
    <property type="project" value="TreeGrafter"/>
</dbReference>
<dbReference type="Gene3D" id="3.40.1110.10">
    <property type="entry name" value="Calcium-transporting ATPase, cytoplasmic domain N"/>
    <property type="match status" value="1"/>
</dbReference>
<evidence type="ECO:0000313" key="3">
    <source>
        <dbReference type="Proteomes" id="UP001066276"/>
    </source>
</evidence>
<dbReference type="Proteomes" id="UP001066276">
    <property type="component" value="Chromosome 9"/>
</dbReference>
<keyword evidence="1" id="KW-0175">Coiled coil</keyword>
<dbReference type="InterPro" id="IPR023299">
    <property type="entry name" value="ATPase_P-typ_cyto_dom_N"/>
</dbReference>
<dbReference type="PANTHER" id="PTHR24092:SF78">
    <property type="entry name" value="PHOSPHOLIPID-TRANSPORTING ATPASE IK"/>
    <property type="match status" value="1"/>
</dbReference>
<dbReference type="PANTHER" id="PTHR24092">
    <property type="entry name" value="PROBABLE PHOSPHOLIPID-TRANSPORTING ATPASE"/>
    <property type="match status" value="1"/>
</dbReference>
<sequence>MLGEVSFCWNRYADGKFRFHDQTLVDMACDNKEQEVVKFFRLLALCHTVMVDGKEGDLVYQAASPDEEALVTAARNFGYVFVARTQDTITVNELGVERTYNVLALMDFNSVRKRMSVLVRDPEEKIMLYTKGADDVILERLYRGSKNYDVTEKALDSFASETLRTLCVACKHVEESVYIVWSKKHKEALVTLEDRAKELDATYEEIETNLELLGVTAIEDKLQDGVPETIELLAKGDIKVWMLTGDKQETAVNIGFASRLLSDDMEILDGCKICEMMETALKNASTSGNVVLKRDNAPFFRRTAFVVTGELLVSHCCLYFLKGIGLLLQFEIHSNILSPDAKKTARKGAFLEKLEVLCCPKKSKKNNEETQKERAFVELASRCQAVICCRVTPKQKAIVVDMVKKHKKAITLAIGDGGNDVNMIKSKTPGFTSSPLS</sequence>
<dbReference type="GO" id="GO:0140326">
    <property type="term" value="F:ATPase-coupled intramembrane lipid transporter activity"/>
    <property type="evidence" value="ECO:0007669"/>
    <property type="project" value="TreeGrafter"/>
</dbReference>
<dbReference type="Gene3D" id="3.40.50.1000">
    <property type="entry name" value="HAD superfamily/HAD-like"/>
    <property type="match status" value="2"/>
</dbReference>
<name>A0AAV7MVE4_PLEWA</name>
<dbReference type="AlphaFoldDB" id="A0AAV7MVE4"/>
<dbReference type="SUPFAM" id="SSF56784">
    <property type="entry name" value="HAD-like"/>
    <property type="match status" value="1"/>
</dbReference>
<keyword evidence="3" id="KW-1185">Reference proteome</keyword>
<feature type="coiled-coil region" evidence="1">
    <location>
        <begin position="182"/>
        <end position="209"/>
    </location>
</feature>
<dbReference type="GO" id="GO:0007030">
    <property type="term" value="P:Golgi organization"/>
    <property type="evidence" value="ECO:0007669"/>
    <property type="project" value="TreeGrafter"/>
</dbReference>
<dbReference type="SUPFAM" id="SSF81660">
    <property type="entry name" value="Metal cation-transporting ATPase, ATP-binding domain N"/>
    <property type="match status" value="1"/>
</dbReference>
<dbReference type="GO" id="GO:0000166">
    <property type="term" value="F:nucleotide binding"/>
    <property type="evidence" value="ECO:0007669"/>
    <property type="project" value="InterPro"/>
</dbReference>
<protein>
    <recommendedName>
        <fullName evidence="4">Phospholipid-transporting ATPase</fullName>
    </recommendedName>
</protein>